<evidence type="ECO:0000313" key="1">
    <source>
        <dbReference type="EMBL" id="MEE1674140.1"/>
    </source>
</evidence>
<reference evidence="1 2" key="2">
    <citation type="submission" date="2023-12" db="EMBL/GenBank/DDBJ databases">
        <authorList>
            <consortium name="Cladostephus spongiosus"/>
            <person name="Lorente B."/>
            <person name="Cabral C."/>
            <person name="Frias J."/>
            <person name="Faria J."/>
            <person name="Toubarro D."/>
        </authorList>
    </citation>
    <scope>NUCLEOTIDE SEQUENCE [LARGE SCALE GENOMIC DNA]</scope>
    <source>
        <strain evidence="1 2">ZMCS4</strain>
    </source>
</reference>
<evidence type="ECO:0000313" key="2">
    <source>
        <dbReference type="Proteomes" id="UP001310248"/>
    </source>
</evidence>
<organism evidence="1 2">
    <name type="scientific">Agarivorans aestuarii</name>
    <dbReference type="NCBI Taxonomy" id="1563703"/>
    <lineage>
        <taxon>Bacteria</taxon>
        <taxon>Pseudomonadati</taxon>
        <taxon>Pseudomonadota</taxon>
        <taxon>Gammaproteobacteria</taxon>
        <taxon>Alteromonadales</taxon>
        <taxon>Alteromonadaceae</taxon>
        <taxon>Agarivorans</taxon>
    </lineage>
</organism>
<protein>
    <submittedName>
        <fullName evidence="1">Uncharacterized protein</fullName>
    </submittedName>
</protein>
<dbReference type="RefSeq" id="WP_329775313.1">
    <property type="nucleotide sequence ID" value="NZ_JAYDYW010000007.1"/>
</dbReference>
<sequence length="90" mass="9997">MRFLKGEYQLSAEDDEYWYFQAPLVIEMAVLEGGNVVGGKKMPGGLMLAKDELAAVPAAAYIDKEADSKILVLKMGQDFIALKGEKWQQQ</sequence>
<dbReference type="Proteomes" id="UP001310248">
    <property type="component" value="Unassembled WGS sequence"/>
</dbReference>
<proteinExistence type="predicted"/>
<comment type="caution">
    <text evidence="1">The sequence shown here is derived from an EMBL/GenBank/DDBJ whole genome shotgun (WGS) entry which is preliminary data.</text>
</comment>
<name>A0ABU7G6S6_9ALTE</name>
<dbReference type="EMBL" id="JAYDYW010000007">
    <property type="protein sequence ID" value="MEE1674140.1"/>
    <property type="molecule type" value="Genomic_DNA"/>
</dbReference>
<reference evidence="2" key="1">
    <citation type="submission" date="2023-07" db="EMBL/GenBank/DDBJ databases">
        <title>Draft genome sequence of Agarivorans aestuarii strain ZMCS4, a CAZymes producing bacteria isolated from the marine brown algae Clodostephus spongiosus.</title>
        <authorList>
            <person name="Lorente B."/>
            <person name="Cabral C."/>
            <person name="Frias J."/>
            <person name="Faria J."/>
            <person name="Toubarro D."/>
        </authorList>
    </citation>
    <scope>NUCLEOTIDE SEQUENCE [LARGE SCALE GENOMIC DNA]</scope>
    <source>
        <strain evidence="2">ZMCS4</strain>
    </source>
</reference>
<accession>A0ABU7G6S6</accession>
<gene>
    <name evidence="1" type="ORF">SNR37_003572</name>
</gene>
<keyword evidence="2" id="KW-1185">Reference proteome</keyword>